<sequence length="105" mass="10759">MSPGPPPSPPSPPSPPLSSVPGLGGDDWADPGPTGVITPPSRHCSTAGTHQEMQRMCGLLASPCCPPTLIVCSVIYIGAGTLPHRPAVGIRFSSDLPIDSECQIH</sequence>
<keyword evidence="3" id="KW-1185">Reference proteome</keyword>
<dbReference type="Proteomes" id="UP001153269">
    <property type="component" value="Unassembled WGS sequence"/>
</dbReference>
<protein>
    <submittedName>
        <fullName evidence="2">Uncharacterized protein</fullName>
    </submittedName>
</protein>
<dbReference type="AlphaFoldDB" id="A0A9N7UTQ0"/>
<evidence type="ECO:0000313" key="2">
    <source>
        <dbReference type="EMBL" id="CAB1439070.1"/>
    </source>
</evidence>
<feature type="region of interest" description="Disordered" evidence="1">
    <location>
        <begin position="1"/>
        <end position="49"/>
    </location>
</feature>
<organism evidence="2 3">
    <name type="scientific">Pleuronectes platessa</name>
    <name type="common">European plaice</name>
    <dbReference type="NCBI Taxonomy" id="8262"/>
    <lineage>
        <taxon>Eukaryota</taxon>
        <taxon>Metazoa</taxon>
        <taxon>Chordata</taxon>
        <taxon>Craniata</taxon>
        <taxon>Vertebrata</taxon>
        <taxon>Euteleostomi</taxon>
        <taxon>Actinopterygii</taxon>
        <taxon>Neopterygii</taxon>
        <taxon>Teleostei</taxon>
        <taxon>Neoteleostei</taxon>
        <taxon>Acanthomorphata</taxon>
        <taxon>Carangaria</taxon>
        <taxon>Pleuronectiformes</taxon>
        <taxon>Pleuronectoidei</taxon>
        <taxon>Pleuronectidae</taxon>
        <taxon>Pleuronectes</taxon>
    </lineage>
</organism>
<evidence type="ECO:0000313" key="3">
    <source>
        <dbReference type="Proteomes" id="UP001153269"/>
    </source>
</evidence>
<feature type="compositionally biased region" description="Pro residues" evidence="1">
    <location>
        <begin position="1"/>
        <end position="18"/>
    </location>
</feature>
<proteinExistence type="predicted"/>
<dbReference type="EMBL" id="CADEAL010002225">
    <property type="protein sequence ID" value="CAB1439070.1"/>
    <property type="molecule type" value="Genomic_DNA"/>
</dbReference>
<gene>
    <name evidence="2" type="ORF">PLEPLA_LOCUS26913</name>
</gene>
<accession>A0A9N7UTQ0</accession>
<name>A0A9N7UTQ0_PLEPL</name>
<evidence type="ECO:0000256" key="1">
    <source>
        <dbReference type="SAM" id="MobiDB-lite"/>
    </source>
</evidence>
<comment type="caution">
    <text evidence="2">The sequence shown here is derived from an EMBL/GenBank/DDBJ whole genome shotgun (WGS) entry which is preliminary data.</text>
</comment>
<reference evidence="2" key="1">
    <citation type="submission" date="2020-03" db="EMBL/GenBank/DDBJ databases">
        <authorList>
            <person name="Weist P."/>
        </authorList>
    </citation>
    <scope>NUCLEOTIDE SEQUENCE</scope>
</reference>